<evidence type="ECO:0000313" key="2">
    <source>
        <dbReference type="Proteomes" id="UP001595696"/>
    </source>
</evidence>
<sequence>MNDDTGRPRSLGTRSYEAAAVREAARVLLETPIVTAARAPDSLALIRRHAAALRTMFGAQLGYQLVVEPGFARLAKSPPEADAPLRNLARRSGTPLDAATYTLVALACAALLAPGVGEQILISQLVAQIRADAAEQRIALSDGLPGRRRLVAALGVLIEWGVLTETDGTVAQWGDSQDSEGLLTVCRPLLPHILIRSIGPAVGPDDVLAPETGAPRQRLRRRLTENPAVLRENLSPEELDVLSRERNELARLLNDNFGLTLEVRAEGALAYDPADALGDVAFPGPGTVKQAALLLIGELADRGDGEYFPFDLVDTVLGTLIERHRRIWKAEYGAAPGRLREDIVELLRSLCLAERHDGGLRLLPPAHRYRPRITVSTQLTLEVRGEESP</sequence>
<dbReference type="RefSeq" id="WP_378615997.1">
    <property type="nucleotide sequence ID" value="NZ_JBHSAX010000023.1"/>
</dbReference>
<dbReference type="InterPro" id="IPR013494">
    <property type="entry name" value="CHP02678"/>
</dbReference>
<dbReference type="Pfam" id="PF09661">
    <property type="entry name" value="DUF2398"/>
    <property type="match status" value="1"/>
</dbReference>
<dbReference type="NCBIfam" id="TIGR02678">
    <property type="entry name" value="TIGR02678 family protein"/>
    <property type="match status" value="1"/>
</dbReference>
<evidence type="ECO:0000313" key="1">
    <source>
        <dbReference type="EMBL" id="MFC3965806.1"/>
    </source>
</evidence>
<accession>A0ABV8E065</accession>
<name>A0ABV8E065_9NOCA</name>
<organism evidence="1 2">
    <name type="scientific">Nocardia jiangsuensis</name>
    <dbReference type="NCBI Taxonomy" id="1691563"/>
    <lineage>
        <taxon>Bacteria</taxon>
        <taxon>Bacillati</taxon>
        <taxon>Actinomycetota</taxon>
        <taxon>Actinomycetes</taxon>
        <taxon>Mycobacteriales</taxon>
        <taxon>Nocardiaceae</taxon>
        <taxon>Nocardia</taxon>
    </lineage>
</organism>
<keyword evidence="2" id="KW-1185">Reference proteome</keyword>
<protein>
    <submittedName>
        <fullName evidence="1">TIGR02678 family protein</fullName>
    </submittedName>
</protein>
<proteinExistence type="predicted"/>
<dbReference type="Proteomes" id="UP001595696">
    <property type="component" value="Unassembled WGS sequence"/>
</dbReference>
<reference evidence="2" key="1">
    <citation type="journal article" date="2019" name="Int. J. Syst. Evol. Microbiol.">
        <title>The Global Catalogue of Microorganisms (GCM) 10K type strain sequencing project: providing services to taxonomists for standard genome sequencing and annotation.</title>
        <authorList>
            <consortium name="The Broad Institute Genomics Platform"/>
            <consortium name="The Broad Institute Genome Sequencing Center for Infectious Disease"/>
            <person name="Wu L."/>
            <person name="Ma J."/>
        </authorList>
    </citation>
    <scope>NUCLEOTIDE SEQUENCE [LARGE SCALE GENOMIC DNA]</scope>
    <source>
        <strain evidence="2">CGMCC 4.7330</strain>
    </source>
</reference>
<comment type="caution">
    <text evidence="1">The sequence shown here is derived from an EMBL/GenBank/DDBJ whole genome shotgun (WGS) entry which is preliminary data.</text>
</comment>
<dbReference type="EMBL" id="JBHSAX010000023">
    <property type="protein sequence ID" value="MFC3965806.1"/>
    <property type="molecule type" value="Genomic_DNA"/>
</dbReference>
<gene>
    <name evidence="1" type="ORF">ACFO0B_27775</name>
</gene>